<keyword evidence="3" id="KW-1185">Reference proteome</keyword>
<dbReference type="InterPro" id="IPR019734">
    <property type="entry name" value="TPR_rpt"/>
</dbReference>
<reference evidence="2 3" key="1">
    <citation type="submission" date="2016-10" db="EMBL/GenBank/DDBJ databases">
        <title>Draft genome sequences of four alkaliphilic bacteria belonging to the Anaerobacillus genus.</title>
        <authorList>
            <person name="Bassil N.M."/>
            <person name="Lloyd J.R."/>
        </authorList>
    </citation>
    <scope>NUCLEOTIDE SEQUENCE [LARGE SCALE GENOMIC DNA]</scope>
    <source>
        <strain evidence="2 3">DSM 18345</strain>
    </source>
</reference>
<dbReference type="Pfam" id="PF14559">
    <property type="entry name" value="TPR_19"/>
    <property type="match status" value="1"/>
</dbReference>
<dbReference type="Gene3D" id="1.25.40.10">
    <property type="entry name" value="Tetratricopeptide repeat domain"/>
    <property type="match status" value="1"/>
</dbReference>
<comment type="caution">
    <text evidence="2">The sequence shown here is derived from an EMBL/GenBank/DDBJ whole genome shotgun (WGS) entry which is preliminary data.</text>
</comment>
<proteinExistence type="predicted"/>
<dbReference type="EMBL" id="MLQR01000004">
    <property type="protein sequence ID" value="OIJ16769.1"/>
    <property type="molecule type" value="Genomic_DNA"/>
</dbReference>
<dbReference type="SUPFAM" id="SSF48452">
    <property type="entry name" value="TPR-like"/>
    <property type="match status" value="1"/>
</dbReference>
<dbReference type="OrthoDB" id="600613at2"/>
<organism evidence="2 3">
    <name type="scientific">Anaerobacillus alkalilacustris</name>
    <dbReference type="NCBI Taxonomy" id="393763"/>
    <lineage>
        <taxon>Bacteria</taxon>
        <taxon>Bacillati</taxon>
        <taxon>Bacillota</taxon>
        <taxon>Bacilli</taxon>
        <taxon>Bacillales</taxon>
        <taxon>Bacillaceae</taxon>
        <taxon>Anaerobacillus</taxon>
    </lineage>
</organism>
<gene>
    <name evidence="2" type="ORF">BKP37_05970</name>
</gene>
<dbReference type="AlphaFoldDB" id="A0A1S2LW76"/>
<dbReference type="SMART" id="SM00028">
    <property type="entry name" value="TPR"/>
    <property type="match status" value="2"/>
</dbReference>
<dbReference type="RefSeq" id="WP_071308754.1">
    <property type="nucleotide sequence ID" value="NZ_MLQR01000004.1"/>
</dbReference>
<feature type="repeat" description="TPR" evidence="1">
    <location>
        <begin position="21"/>
        <end position="54"/>
    </location>
</feature>
<keyword evidence="1" id="KW-0802">TPR repeat</keyword>
<evidence type="ECO:0000313" key="3">
    <source>
        <dbReference type="Proteomes" id="UP000179524"/>
    </source>
</evidence>
<name>A0A1S2LW76_9BACI</name>
<evidence type="ECO:0000313" key="2">
    <source>
        <dbReference type="EMBL" id="OIJ16769.1"/>
    </source>
</evidence>
<sequence length="120" mass="14182">MNVVEIIERKLDQLLMEPSNSGLINEIGVLLYRMKDWKSAELYFQKAYQLRPKNHDIVYNYAAVLNVQSKWKQAITIIHHYLELVPNDEEVMEKLADCYYLIGDYHLAEIEYGKLAKYRG</sequence>
<protein>
    <submittedName>
        <fullName evidence="2">Uncharacterized protein</fullName>
    </submittedName>
</protein>
<dbReference type="Proteomes" id="UP000179524">
    <property type="component" value="Unassembled WGS sequence"/>
</dbReference>
<accession>A0A1S2LW76</accession>
<dbReference type="PROSITE" id="PS50005">
    <property type="entry name" value="TPR"/>
    <property type="match status" value="1"/>
</dbReference>
<dbReference type="InterPro" id="IPR011990">
    <property type="entry name" value="TPR-like_helical_dom_sf"/>
</dbReference>
<evidence type="ECO:0000256" key="1">
    <source>
        <dbReference type="PROSITE-ProRule" id="PRU00339"/>
    </source>
</evidence>